<sequence>GSLLVAGLLRSGLALNSPKIKILFKTFDVGLDLDSVVHQPRDNLSKSNTARHSDRARTDILS</sequence>
<comment type="caution">
    <text evidence="2">The sequence shown here is derived from an EMBL/GenBank/DDBJ whole genome shotgun (WGS) entry which is preliminary data.</text>
</comment>
<organism evidence="2 3">
    <name type="scientific">Taxus chinensis</name>
    <name type="common">Chinese yew</name>
    <name type="synonym">Taxus wallichiana var. chinensis</name>
    <dbReference type="NCBI Taxonomy" id="29808"/>
    <lineage>
        <taxon>Eukaryota</taxon>
        <taxon>Viridiplantae</taxon>
        <taxon>Streptophyta</taxon>
        <taxon>Embryophyta</taxon>
        <taxon>Tracheophyta</taxon>
        <taxon>Spermatophyta</taxon>
        <taxon>Pinopsida</taxon>
        <taxon>Pinidae</taxon>
        <taxon>Conifers II</taxon>
        <taxon>Cupressales</taxon>
        <taxon>Taxaceae</taxon>
        <taxon>Taxus</taxon>
    </lineage>
</organism>
<proteinExistence type="predicted"/>
<protein>
    <submittedName>
        <fullName evidence="2">Uncharacterized protein</fullName>
    </submittedName>
</protein>
<evidence type="ECO:0000313" key="2">
    <source>
        <dbReference type="EMBL" id="KAH9289728.1"/>
    </source>
</evidence>
<feature type="compositionally biased region" description="Basic and acidic residues" evidence="1">
    <location>
        <begin position="51"/>
        <end position="62"/>
    </location>
</feature>
<evidence type="ECO:0000256" key="1">
    <source>
        <dbReference type="SAM" id="MobiDB-lite"/>
    </source>
</evidence>
<dbReference type="EMBL" id="JAHRHJ020003813">
    <property type="protein sequence ID" value="KAH9289728.1"/>
    <property type="molecule type" value="Genomic_DNA"/>
</dbReference>
<keyword evidence="3" id="KW-1185">Reference proteome</keyword>
<feature type="non-terminal residue" evidence="2">
    <location>
        <position position="62"/>
    </location>
</feature>
<name>A0AA38C4M1_TAXCH</name>
<accession>A0AA38C4M1</accession>
<feature type="region of interest" description="Disordered" evidence="1">
    <location>
        <begin position="41"/>
        <end position="62"/>
    </location>
</feature>
<dbReference type="Proteomes" id="UP000824469">
    <property type="component" value="Unassembled WGS sequence"/>
</dbReference>
<feature type="non-terminal residue" evidence="2">
    <location>
        <position position="1"/>
    </location>
</feature>
<evidence type="ECO:0000313" key="3">
    <source>
        <dbReference type="Proteomes" id="UP000824469"/>
    </source>
</evidence>
<gene>
    <name evidence="2" type="ORF">KI387_033845</name>
</gene>
<dbReference type="AlphaFoldDB" id="A0AA38C4M1"/>
<reference evidence="2 3" key="1">
    <citation type="journal article" date="2021" name="Nat. Plants">
        <title>The Taxus genome provides insights into paclitaxel biosynthesis.</title>
        <authorList>
            <person name="Xiong X."/>
            <person name="Gou J."/>
            <person name="Liao Q."/>
            <person name="Li Y."/>
            <person name="Zhou Q."/>
            <person name="Bi G."/>
            <person name="Li C."/>
            <person name="Du R."/>
            <person name="Wang X."/>
            <person name="Sun T."/>
            <person name="Guo L."/>
            <person name="Liang H."/>
            <person name="Lu P."/>
            <person name="Wu Y."/>
            <person name="Zhang Z."/>
            <person name="Ro D.K."/>
            <person name="Shang Y."/>
            <person name="Huang S."/>
            <person name="Yan J."/>
        </authorList>
    </citation>
    <scope>NUCLEOTIDE SEQUENCE [LARGE SCALE GENOMIC DNA]</scope>
    <source>
        <strain evidence="2">Ta-2019</strain>
    </source>
</reference>